<dbReference type="InterPro" id="IPR041412">
    <property type="entry name" value="Xrn1_helical"/>
</dbReference>
<evidence type="ECO:0000259" key="4">
    <source>
        <dbReference type="Pfam" id="PF03159"/>
    </source>
</evidence>
<dbReference type="GO" id="GO:0004534">
    <property type="term" value="F:5'-3' RNA exonuclease activity"/>
    <property type="evidence" value="ECO:0007669"/>
    <property type="project" value="TreeGrafter"/>
</dbReference>
<dbReference type="Pfam" id="PF03159">
    <property type="entry name" value="XRN_N"/>
    <property type="match status" value="1"/>
</dbReference>
<feature type="domain" description="Xrn1 helical" evidence="5">
    <location>
        <begin position="264"/>
        <end position="352"/>
    </location>
</feature>
<dbReference type="PANTHER" id="PTHR12341">
    <property type="entry name" value="5'-&gt;3' EXORIBONUCLEASE"/>
    <property type="match status" value="1"/>
</dbReference>
<feature type="domain" description="Xrn1 helical" evidence="5">
    <location>
        <begin position="382"/>
        <end position="524"/>
    </location>
</feature>
<accession>A0A6C0EUJ4</accession>
<dbReference type="GO" id="GO:0000956">
    <property type="term" value="P:nuclear-transcribed mRNA catabolic process"/>
    <property type="evidence" value="ECO:0007669"/>
    <property type="project" value="TreeGrafter"/>
</dbReference>
<dbReference type="GO" id="GO:0005634">
    <property type="term" value="C:nucleus"/>
    <property type="evidence" value="ECO:0007669"/>
    <property type="project" value="TreeGrafter"/>
</dbReference>
<name>A0A6C0EUJ4_9ZZZZ</name>
<evidence type="ECO:0008006" key="7">
    <source>
        <dbReference type="Google" id="ProtNLM"/>
    </source>
</evidence>
<keyword evidence="1" id="KW-0540">Nuclease</keyword>
<dbReference type="AlphaFoldDB" id="A0A6C0EUJ4"/>
<dbReference type="GO" id="GO:0016075">
    <property type="term" value="P:rRNA catabolic process"/>
    <property type="evidence" value="ECO:0007669"/>
    <property type="project" value="TreeGrafter"/>
</dbReference>
<organism evidence="6">
    <name type="scientific">viral metagenome</name>
    <dbReference type="NCBI Taxonomy" id="1070528"/>
    <lineage>
        <taxon>unclassified sequences</taxon>
        <taxon>metagenomes</taxon>
        <taxon>organismal metagenomes</taxon>
    </lineage>
</organism>
<dbReference type="InterPro" id="IPR027073">
    <property type="entry name" value="5_3_exoribonuclease"/>
</dbReference>
<reference evidence="6" key="1">
    <citation type="journal article" date="2020" name="Nature">
        <title>Giant virus diversity and host interactions through global metagenomics.</title>
        <authorList>
            <person name="Schulz F."/>
            <person name="Roux S."/>
            <person name="Paez-Espino D."/>
            <person name="Jungbluth S."/>
            <person name="Walsh D.A."/>
            <person name="Denef V.J."/>
            <person name="McMahon K.D."/>
            <person name="Konstantinidis K.T."/>
            <person name="Eloe-Fadrosh E.A."/>
            <person name="Kyrpides N.C."/>
            <person name="Woyke T."/>
        </authorList>
    </citation>
    <scope>NUCLEOTIDE SEQUENCE</scope>
    <source>
        <strain evidence="6">GVMAG-M-3300009161-30</strain>
    </source>
</reference>
<protein>
    <recommendedName>
        <fullName evidence="7">Xrn1 N-terminal domain-containing protein</fullName>
    </recommendedName>
</protein>
<keyword evidence="3" id="KW-0269">Exonuclease</keyword>
<dbReference type="Gene3D" id="1.25.40.1050">
    <property type="match status" value="1"/>
</dbReference>
<sequence length="536" mass="63061">MGIPSYFSYIVKNHINIIRKLVKKTMTINNLYMDCNSIIYDAIRSIDFNTSTETANKDIIKKVIVKIEEYISLISPDNTIFIAFDGVAPVAKLEQQRTRRYKSWYQNEISKSILKKTNSNWDTTAITPGTEFMIDLNKTIHEYFYGISSKKKYSVQDIIISTSDEPGEGEHKIFDYIRRNPAMHNEATSVIYGLDADLIMLSINHLPISKNIYLFRETPEFIKSIDSSLEPNETYLMDIPLLANIITLDMNNGVELTTEQHKNRIYDYIFMCFFLGNDFMPHFPAINIRSGGVDKMLNAYKATIGGTKENLTDGKQIYWKNVRKLVVFLADLEEEYIKGEMKLRDKREKFNYPSDTPEQKYLKFEAIPNYERELEKYINPFKPQWQARYYKCLLKVDMDDERCKQISINYLQGLEWTMKYYTSGCPDWRWCYHYNYPPLLQDLVKCIPYFDTTFIKENTHKAVSPMTQLSYVLPRQSLRFLPAPLYKKLTSEYAHWYPTDCEFVWAYSKYFWESHVELPELDIGEVEEVVNSVVSI</sequence>
<proteinExistence type="predicted"/>
<dbReference type="PANTHER" id="PTHR12341:SF70">
    <property type="entry name" value="XRN1 N-TERMINAL DOMAIN-CONTAINING PROTEIN"/>
    <property type="match status" value="1"/>
</dbReference>
<dbReference type="EMBL" id="MN738950">
    <property type="protein sequence ID" value="QHT32846.1"/>
    <property type="molecule type" value="Genomic_DNA"/>
</dbReference>
<evidence type="ECO:0000256" key="2">
    <source>
        <dbReference type="ARBA" id="ARBA00022801"/>
    </source>
</evidence>
<dbReference type="Gene3D" id="3.40.50.12390">
    <property type="match status" value="1"/>
</dbReference>
<feature type="domain" description="Xrn1 N-terminal" evidence="4">
    <location>
        <begin position="1"/>
        <end position="217"/>
    </location>
</feature>
<evidence type="ECO:0000256" key="3">
    <source>
        <dbReference type="ARBA" id="ARBA00022839"/>
    </source>
</evidence>
<keyword evidence="2" id="KW-0378">Hydrolase</keyword>
<dbReference type="GO" id="GO:0003723">
    <property type="term" value="F:RNA binding"/>
    <property type="evidence" value="ECO:0007669"/>
    <property type="project" value="TreeGrafter"/>
</dbReference>
<dbReference type="InterPro" id="IPR004859">
    <property type="entry name" value="Xrn1_N"/>
</dbReference>
<evidence type="ECO:0000256" key="1">
    <source>
        <dbReference type="ARBA" id="ARBA00022722"/>
    </source>
</evidence>
<dbReference type="Pfam" id="PF17846">
    <property type="entry name" value="XRN_M"/>
    <property type="match status" value="2"/>
</dbReference>
<evidence type="ECO:0000313" key="6">
    <source>
        <dbReference type="EMBL" id="QHT32846.1"/>
    </source>
</evidence>
<evidence type="ECO:0000259" key="5">
    <source>
        <dbReference type="Pfam" id="PF17846"/>
    </source>
</evidence>